<name>A0A0F9RT50_9ZZZZ</name>
<dbReference type="Pfam" id="PF19821">
    <property type="entry name" value="Phage_capsid_2"/>
    <property type="match status" value="1"/>
</dbReference>
<organism evidence="1">
    <name type="scientific">marine sediment metagenome</name>
    <dbReference type="NCBI Taxonomy" id="412755"/>
    <lineage>
        <taxon>unclassified sequences</taxon>
        <taxon>metagenomes</taxon>
        <taxon>ecological metagenomes</taxon>
    </lineage>
</organism>
<proteinExistence type="predicted"/>
<gene>
    <name evidence="1" type="ORF">LCGC14_0557350</name>
</gene>
<comment type="caution">
    <text evidence="1">The sequence shown here is derived from an EMBL/GenBank/DDBJ whole genome shotgun (WGS) entry which is preliminary data.</text>
</comment>
<reference evidence="1" key="1">
    <citation type="journal article" date="2015" name="Nature">
        <title>Complex archaea that bridge the gap between prokaryotes and eukaryotes.</title>
        <authorList>
            <person name="Spang A."/>
            <person name="Saw J.H."/>
            <person name="Jorgensen S.L."/>
            <person name="Zaremba-Niedzwiedzka K."/>
            <person name="Martijn J."/>
            <person name="Lind A.E."/>
            <person name="van Eijk R."/>
            <person name="Schleper C."/>
            <person name="Guy L."/>
            <person name="Ettema T.J."/>
        </authorList>
    </citation>
    <scope>NUCLEOTIDE SEQUENCE</scope>
</reference>
<dbReference type="AlphaFoldDB" id="A0A0F9RT50"/>
<dbReference type="InterPro" id="IPR045565">
    <property type="entry name" value="Phage_capsid_2"/>
</dbReference>
<dbReference type="EMBL" id="LAZR01000783">
    <property type="protein sequence ID" value="KKN57904.1"/>
    <property type="molecule type" value="Genomic_DNA"/>
</dbReference>
<protein>
    <recommendedName>
        <fullName evidence="2">Major capsid protein</fullName>
    </recommendedName>
</protein>
<evidence type="ECO:0000313" key="1">
    <source>
        <dbReference type="EMBL" id="KKN57904.1"/>
    </source>
</evidence>
<accession>A0A0F9RT50</accession>
<sequence>MSSQANLLLQYDYGQNLMFQAQQMPSMLEFSVMRGLTDGEKKRHHMLGTQSLVQIQERHQATPYTPNTHDDRWSVQSKWVSNDYFDKFDELRSAVSDVEGQYIRNAVHAINRKKDELILTALGGSAVTGQTGTGTQALPSAQKVAVNLHTFDPAAGTADVGLTVYKLQKALSILEGDHGGLEGFTCHVAMPSKQKQALMSSTKVVSDLYNNGKPLTTNELATFLGCRLHVYADSLIKTDGSSDELVYVWIQEGLQMDVPSDTVETRITEDHTRNYSLQCWASLQMAAVRLDDKKVVEVACDPTPVIVG</sequence>
<evidence type="ECO:0008006" key="2">
    <source>
        <dbReference type="Google" id="ProtNLM"/>
    </source>
</evidence>